<comment type="caution">
    <text evidence="1">The sequence shown here is derived from an EMBL/GenBank/DDBJ whole genome shotgun (WGS) entry which is preliminary data.</text>
</comment>
<dbReference type="AlphaFoldDB" id="A0A0F9RGQ5"/>
<reference evidence="1" key="1">
    <citation type="journal article" date="2015" name="Nature">
        <title>Complex archaea that bridge the gap between prokaryotes and eukaryotes.</title>
        <authorList>
            <person name="Spang A."/>
            <person name="Saw J.H."/>
            <person name="Jorgensen S.L."/>
            <person name="Zaremba-Niedzwiedzka K."/>
            <person name="Martijn J."/>
            <person name="Lind A.E."/>
            <person name="van Eijk R."/>
            <person name="Schleper C."/>
            <person name="Guy L."/>
            <person name="Ettema T.J."/>
        </authorList>
    </citation>
    <scope>NUCLEOTIDE SEQUENCE</scope>
</reference>
<gene>
    <name evidence="1" type="ORF">LCGC14_0579870</name>
</gene>
<organism evidence="1">
    <name type="scientific">marine sediment metagenome</name>
    <dbReference type="NCBI Taxonomy" id="412755"/>
    <lineage>
        <taxon>unclassified sequences</taxon>
        <taxon>metagenomes</taxon>
        <taxon>ecological metagenomes</taxon>
    </lineage>
</organism>
<name>A0A0F9RGQ5_9ZZZZ</name>
<accession>A0A0F9RGQ5</accession>
<dbReference type="EMBL" id="LAZR01000875">
    <property type="protein sequence ID" value="KKN55685.1"/>
    <property type="molecule type" value="Genomic_DNA"/>
</dbReference>
<evidence type="ECO:0000313" key="1">
    <source>
        <dbReference type="EMBL" id="KKN55685.1"/>
    </source>
</evidence>
<sequence length="64" mass="7457">MEDRRKYQITIAAVKERTFTVTVYNTSEEISCQSEARAVEKAQEQWRNSNCFPIITRNGINEVC</sequence>
<proteinExistence type="predicted"/>
<protein>
    <submittedName>
        <fullName evidence="1">Uncharacterized protein</fullName>
    </submittedName>
</protein>